<dbReference type="KEGG" id="gsh:117359025"/>
<dbReference type="GO" id="GO:0035861">
    <property type="term" value="C:site of double-strand break"/>
    <property type="evidence" value="ECO:0007669"/>
    <property type="project" value="TreeGrafter"/>
</dbReference>
<dbReference type="RefSeq" id="XP_033797006.1">
    <property type="nucleotide sequence ID" value="XM_033941115.1"/>
</dbReference>
<proteinExistence type="predicted"/>
<dbReference type="AlphaFoldDB" id="A0A6P8QCR9"/>
<dbReference type="InterPro" id="IPR053944">
    <property type="entry name" value="SHLD2_OB2"/>
</dbReference>
<dbReference type="InterPro" id="IPR049507">
    <property type="entry name" value="SHLD2_OB1"/>
</dbReference>
<dbReference type="RefSeq" id="XP_033797008.1">
    <property type="nucleotide sequence ID" value="XM_033941117.1"/>
</dbReference>
<dbReference type="GeneID" id="117359025"/>
<sequence length="944" mass="106709">MPSSSAKMHSCSVQLKPELAEATSLAAGQKRRKLTPAHYTSGSPGIPGTWVIGKTQHAGYRLRGAETFFKRMAKHVQIHIFWGAPTITAHQEEQCPSASNAETWRERHIVYDEQFFLLGADKCKTNSDDKQEKVKLIGSNVSKHCSVACENEAGCTDLHKTTSKSPSITTIFGHQISEASDTNQESCLQYRPFYEAHTDGQNGIDIDEKGDEHMENYFADIAVLVSSTKDIHIQPTSLEQNNDSSLCCNILHESLEICSHDRSKRQEGPSELESVCLDELSTDTEFLSIMTASQVAFQGKGQFKEQGNMQADGLKESFTEHTEALSKSFDSNKLFFKTHLVEYELHKDTASSLELFSPVSVETASDCEMLYSIKSRDSLDCINKSSHHLSRPNEERQTKIHIEPWPLGMLSSQLTKPSLDISKRVRVPEEVADHSGTENQQESKRAKQEHSPTMCGLKKDLKEELELKKIIKKSVLLRNCCCKSQKYTVLVTVLHSCRIKEVQIKSGPQVGTRVPLSTIIVFDQSEAERKVVLWRTAAYWSLTVFPGDIILLSDVTVYEDSWYGEIMLQSSFGSQLFNLGCCSSLHHKKLDVATICDLLAYVSSKHSYLLDLPERQPQSLEHVQHVHLSQLQPDTLVHSILKIISIIVLAESIYFYNGQKQMKIVLTVEQVKGQHYTLVLWGTATAWGNRIQRRKDHLWEFRNIYSQRNSLSGEIELHTTPWSSCECIFDDEKRAIDFKAQYQKNKVSPIEEIMEIAALLEKKISGKIQVQAHLAELHFTMPAPQNKQLVLDANTPLELILTSLHAITYSGCGVCGSELMTDENKIYLQCYSCLPVNQVKTFYRPALMTAVDGEKVIQIHVPSEILQKIFLNIPPDWLNRTIVSSSEVTYAMIVADLCHSLLTSTENICRLKIQSSFVFDENSIPMHQNFLLLDFYQDMLYQDN</sequence>
<protein>
    <submittedName>
        <fullName evidence="6 7">Shieldin complex subunit 2 isoform X1</fullName>
    </submittedName>
</protein>
<evidence type="ECO:0000313" key="6">
    <source>
        <dbReference type="RefSeq" id="XP_033797006.1"/>
    </source>
</evidence>
<feature type="region of interest" description="Disordered" evidence="1">
    <location>
        <begin position="429"/>
        <end position="453"/>
    </location>
</feature>
<name>A0A6P8QCR9_GEOSA</name>
<feature type="domain" description="Shieldin complex subunit 2 first OB fold" evidence="3">
    <location>
        <begin position="468"/>
        <end position="592"/>
    </location>
</feature>
<dbReference type="InterPro" id="IPR031589">
    <property type="entry name" value="SHLD2_C"/>
</dbReference>
<organism evidence="5 7">
    <name type="scientific">Geotrypetes seraphini</name>
    <name type="common">Gaboon caecilian</name>
    <name type="synonym">Caecilia seraphini</name>
    <dbReference type="NCBI Taxonomy" id="260995"/>
    <lineage>
        <taxon>Eukaryota</taxon>
        <taxon>Metazoa</taxon>
        <taxon>Chordata</taxon>
        <taxon>Craniata</taxon>
        <taxon>Vertebrata</taxon>
        <taxon>Euteleostomi</taxon>
        <taxon>Amphibia</taxon>
        <taxon>Gymnophiona</taxon>
        <taxon>Geotrypetes</taxon>
    </lineage>
</organism>
<dbReference type="RefSeq" id="XP_033797009.1">
    <property type="nucleotide sequence ID" value="XM_033941118.1"/>
</dbReference>
<evidence type="ECO:0000313" key="9">
    <source>
        <dbReference type="RefSeq" id="XP_033797009.1"/>
    </source>
</evidence>
<evidence type="ECO:0000313" key="5">
    <source>
        <dbReference type="Proteomes" id="UP000515159"/>
    </source>
</evidence>
<dbReference type="GO" id="GO:0005634">
    <property type="term" value="C:nucleus"/>
    <property type="evidence" value="ECO:0007669"/>
    <property type="project" value="TreeGrafter"/>
</dbReference>
<evidence type="ECO:0000313" key="7">
    <source>
        <dbReference type="RefSeq" id="XP_033797007.1"/>
    </source>
</evidence>
<dbReference type="PANTHER" id="PTHR14495:SF2">
    <property type="entry name" value="SHIELDIN COMPLEX SUBUNIT 2"/>
    <property type="match status" value="1"/>
</dbReference>
<keyword evidence="5" id="KW-1185">Reference proteome</keyword>
<dbReference type="Pfam" id="PF15793">
    <property type="entry name" value="SHLD2_C"/>
    <property type="match status" value="1"/>
</dbReference>
<reference evidence="6 7" key="1">
    <citation type="submission" date="2025-04" db="UniProtKB">
        <authorList>
            <consortium name="RefSeq"/>
        </authorList>
    </citation>
    <scope>IDENTIFICATION</scope>
</reference>
<evidence type="ECO:0000256" key="1">
    <source>
        <dbReference type="SAM" id="MobiDB-lite"/>
    </source>
</evidence>
<dbReference type="Proteomes" id="UP000515159">
    <property type="component" value="Chromosome 4"/>
</dbReference>
<dbReference type="InterPro" id="IPR029715">
    <property type="entry name" value="FAM35A"/>
</dbReference>
<dbReference type="GO" id="GO:0010569">
    <property type="term" value="P:regulation of double-strand break repair via homologous recombination"/>
    <property type="evidence" value="ECO:0007669"/>
    <property type="project" value="TreeGrafter"/>
</dbReference>
<dbReference type="CTD" id="54537"/>
<gene>
    <name evidence="6 7 8 9" type="primary">SHLD2</name>
</gene>
<dbReference type="Pfam" id="PF22779">
    <property type="entry name" value="OB_SHLD2_2nd"/>
    <property type="match status" value="1"/>
</dbReference>
<evidence type="ECO:0000259" key="2">
    <source>
        <dbReference type="Pfam" id="PF15793"/>
    </source>
</evidence>
<accession>A0A6P8QCR9</accession>
<evidence type="ECO:0000259" key="3">
    <source>
        <dbReference type="Pfam" id="PF21669"/>
    </source>
</evidence>
<feature type="domain" description="Shieldin complex subunit 2 second OB fold" evidence="4">
    <location>
        <begin position="632"/>
        <end position="713"/>
    </location>
</feature>
<dbReference type="PANTHER" id="PTHR14495">
    <property type="entry name" value="SHIELDIN COMPLEX SUBUNIT 2"/>
    <property type="match status" value="1"/>
</dbReference>
<feature type="compositionally biased region" description="Basic and acidic residues" evidence="1">
    <location>
        <begin position="429"/>
        <end position="450"/>
    </location>
</feature>
<evidence type="ECO:0000313" key="8">
    <source>
        <dbReference type="RefSeq" id="XP_033797008.1"/>
    </source>
</evidence>
<dbReference type="Pfam" id="PF21669">
    <property type="entry name" value="SHLD2_OB1"/>
    <property type="match status" value="1"/>
</dbReference>
<evidence type="ECO:0000259" key="4">
    <source>
        <dbReference type="Pfam" id="PF22779"/>
    </source>
</evidence>
<dbReference type="RefSeq" id="XP_033797007.1">
    <property type="nucleotide sequence ID" value="XM_033941116.1"/>
</dbReference>
<feature type="domain" description="Shieldin complex subunit 2 C-terminal" evidence="2">
    <location>
        <begin position="772"/>
        <end position="936"/>
    </location>
</feature>
<dbReference type="OrthoDB" id="5963585at2759"/>